<dbReference type="EMBL" id="CAJVPP010000673">
    <property type="protein sequence ID" value="CAG8502907.1"/>
    <property type="molecule type" value="Genomic_DNA"/>
</dbReference>
<evidence type="ECO:0000313" key="1">
    <source>
        <dbReference type="EMBL" id="CAG8502907.1"/>
    </source>
</evidence>
<dbReference type="AlphaFoldDB" id="A0A9N8ZP56"/>
<gene>
    <name evidence="1" type="ORF">FMOSSE_LOCUS4132</name>
</gene>
<keyword evidence="2" id="KW-1185">Reference proteome</keyword>
<sequence length="75" mass="8512">MTVDDEEMATSAMAAMVSSGNVDEFFSDDGMTENVDAEVTSPMDLQYSRKFRKNGSIELDPNRFQQIIEEALIRW</sequence>
<accession>A0A9N8ZP56</accession>
<comment type="caution">
    <text evidence="1">The sequence shown here is derived from an EMBL/GenBank/DDBJ whole genome shotgun (WGS) entry which is preliminary data.</text>
</comment>
<reference evidence="1" key="1">
    <citation type="submission" date="2021-06" db="EMBL/GenBank/DDBJ databases">
        <authorList>
            <person name="Kallberg Y."/>
            <person name="Tangrot J."/>
            <person name="Rosling A."/>
        </authorList>
    </citation>
    <scope>NUCLEOTIDE SEQUENCE</scope>
    <source>
        <strain evidence="1">87-6 pot B 2015</strain>
    </source>
</reference>
<dbReference type="Proteomes" id="UP000789375">
    <property type="component" value="Unassembled WGS sequence"/>
</dbReference>
<evidence type="ECO:0000313" key="2">
    <source>
        <dbReference type="Proteomes" id="UP000789375"/>
    </source>
</evidence>
<proteinExistence type="predicted"/>
<organism evidence="1 2">
    <name type="scientific">Funneliformis mosseae</name>
    <name type="common">Endomycorrhizal fungus</name>
    <name type="synonym">Glomus mosseae</name>
    <dbReference type="NCBI Taxonomy" id="27381"/>
    <lineage>
        <taxon>Eukaryota</taxon>
        <taxon>Fungi</taxon>
        <taxon>Fungi incertae sedis</taxon>
        <taxon>Mucoromycota</taxon>
        <taxon>Glomeromycotina</taxon>
        <taxon>Glomeromycetes</taxon>
        <taxon>Glomerales</taxon>
        <taxon>Glomeraceae</taxon>
        <taxon>Funneliformis</taxon>
    </lineage>
</organism>
<name>A0A9N8ZP56_FUNMO</name>
<protein>
    <submittedName>
        <fullName evidence="1">8776_t:CDS:1</fullName>
    </submittedName>
</protein>